<protein>
    <recommendedName>
        <fullName evidence="2">TonB-dependent receptor-like beta-barrel domain-containing protein</fullName>
    </recommendedName>
</protein>
<sequence>MLQGDSSPNILPFDWSGQNGLLSVNGQLFWNHDWMSGPLYFDGTFSNYPLRLGPSYLHSFQPDNAGEIPKMESIPDSAQISSSFDYRKGDYLFDQLDVQAGFSDGTRLLKMNGFKRSYAGSFGQYVQPEGILTPNQQSYRLDYLTSFDTEKVQASVAHFVTNSGLPDSIMNGHHENITTVAGISYSKTDTAKTFQVFGSQFNQERRLELSSIFTYLNRTHLHFRWTWNAYKTVGFFADKQSIMQDELRDLKWVTIYGGLNGERLTTSLGGSFLSEEKSYAMYLKSSFSLQGKSWEMNTGLSYNTKPAHIALIDTSQMFETWSRVHLNIEKRIRSFRFQSANNFGSVAHSGSGSNPNYLSSELSMSWEIYSKWTVSGTVGMYEILWNNLSLVENTPLTDGFSRKIQFSIKGSQPFFHGNMMVHTKLRVNGNLNREQNYGYDFVNSIPIQEENQSYPLPDYWVAHFEISAVVSSMTLIWKVQNVLNAYEPTVREIYSGLNNDYVWIRNNRDFYPMGQLISFSVLWNFEN</sequence>
<evidence type="ECO:0000313" key="1">
    <source>
        <dbReference type="EMBL" id="SUZ95932.1"/>
    </source>
</evidence>
<organism evidence="1">
    <name type="scientific">marine metagenome</name>
    <dbReference type="NCBI Taxonomy" id="408172"/>
    <lineage>
        <taxon>unclassified sequences</taxon>
        <taxon>metagenomes</taxon>
        <taxon>ecological metagenomes</taxon>
    </lineage>
</organism>
<reference evidence="1" key="1">
    <citation type="submission" date="2018-05" db="EMBL/GenBank/DDBJ databases">
        <authorList>
            <person name="Lanie J.A."/>
            <person name="Ng W.-L."/>
            <person name="Kazmierczak K.M."/>
            <person name="Andrzejewski T.M."/>
            <person name="Davidsen T.M."/>
            <person name="Wayne K.J."/>
            <person name="Tettelin H."/>
            <person name="Glass J.I."/>
            <person name="Rusch D."/>
            <person name="Podicherti R."/>
            <person name="Tsui H.-C.T."/>
            <person name="Winkler M.E."/>
        </authorList>
    </citation>
    <scope>NUCLEOTIDE SEQUENCE</scope>
</reference>
<proteinExistence type="predicted"/>
<dbReference type="EMBL" id="UINC01002367">
    <property type="protein sequence ID" value="SUZ95932.1"/>
    <property type="molecule type" value="Genomic_DNA"/>
</dbReference>
<gene>
    <name evidence="1" type="ORF">METZ01_LOCUS48786</name>
</gene>
<accession>A0A381RVP4</accession>
<dbReference type="AlphaFoldDB" id="A0A381RVP4"/>
<evidence type="ECO:0008006" key="2">
    <source>
        <dbReference type="Google" id="ProtNLM"/>
    </source>
</evidence>
<name>A0A381RVP4_9ZZZZ</name>